<keyword evidence="4" id="KW-1185">Reference proteome</keyword>
<feature type="transmembrane region" description="Helical" evidence="1">
    <location>
        <begin position="21"/>
        <end position="40"/>
    </location>
</feature>
<dbReference type="RefSeq" id="WP_368636624.1">
    <property type="nucleotide sequence ID" value="NZ_JBFRHK010000006.1"/>
</dbReference>
<protein>
    <submittedName>
        <fullName evidence="2">Uncharacterized protein</fullName>
    </submittedName>
</protein>
<dbReference type="Proteomes" id="UP001558534">
    <property type="component" value="Unassembled WGS sequence"/>
</dbReference>
<name>A0ABV3VXW4_9BACI</name>
<evidence type="ECO:0000313" key="4">
    <source>
        <dbReference type="Proteomes" id="UP001558534"/>
    </source>
</evidence>
<dbReference type="EMBL" id="JBFRHK010000006">
    <property type="protein sequence ID" value="MEX3745747.1"/>
    <property type="molecule type" value="Genomic_DNA"/>
</dbReference>
<keyword evidence="1" id="KW-0812">Transmembrane</keyword>
<evidence type="ECO:0000313" key="2">
    <source>
        <dbReference type="EMBL" id="MEX3745747.1"/>
    </source>
</evidence>
<sequence>MINYGALYFDHYTKFRIMGDYIEIFMVIDGAFNSSGYIWLHA</sequence>
<evidence type="ECO:0000256" key="1">
    <source>
        <dbReference type="SAM" id="Phobius"/>
    </source>
</evidence>
<gene>
    <name evidence="2" type="ORF">AB1300_11430</name>
    <name evidence="3" type="ORF">AB1300_12975</name>
</gene>
<organism evidence="2 4">
    <name type="scientific">Lysinibacillus xylanilyticus</name>
    <dbReference type="NCBI Taxonomy" id="582475"/>
    <lineage>
        <taxon>Bacteria</taxon>
        <taxon>Bacillati</taxon>
        <taxon>Bacillota</taxon>
        <taxon>Bacilli</taxon>
        <taxon>Bacillales</taxon>
        <taxon>Bacillaceae</taxon>
        <taxon>Lysinibacillus</taxon>
    </lineage>
</organism>
<keyword evidence="1" id="KW-1133">Transmembrane helix</keyword>
<reference evidence="2 4" key="1">
    <citation type="submission" date="2024-07" db="EMBL/GenBank/DDBJ databases">
        <title>Characterization of a bacterium isolated from hydrolysated instant sea cucumber by whole-genome sequencing and metabolomics.</title>
        <authorList>
            <person name="Luo X."/>
            <person name="Zhang Z."/>
            <person name="Zheng Z."/>
            <person name="Zhang W."/>
            <person name="Ming T."/>
            <person name="Jiao L."/>
            <person name="Su X."/>
            <person name="Kong F."/>
            <person name="Xu J."/>
        </authorList>
    </citation>
    <scope>NUCLEOTIDE SEQUENCE [LARGE SCALE GENOMIC DNA]</scope>
    <source>
        <strain evidence="2 4">XL-2024</strain>
    </source>
</reference>
<keyword evidence="1" id="KW-0472">Membrane</keyword>
<dbReference type="EMBL" id="JBFRHK010000007">
    <property type="protein sequence ID" value="MEX3746047.1"/>
    <property type="molecule type" value="Genomic_DNA"/>
</dbReference>
<proteinExistence type="predicted"/>
<accession>A0ABV3VXW4</accession>
<comment type="caution">
    <text evidence="2">The sequence shown here is derived from an EMBL/GenBank/DDBJ whole genome shotgun (WGS) entry which is preliminary data.</text>
</comment>
<evidence type="ECO:0000313" key="3">
    <source>
        <dbReference type="EMBL" id="MEX3746047.1"/>
    </source>
</evidence>